<accession>A0A975WFD6</accession>
<dbReference type="Pfam" id="PF03466">
    <property type="entry name" value="LysR_substrate"/>
    <property type="match status" value="1"/>
</dbReference>
<comment type="caution">
    <text evidence="6">The sequence shown here is derived from an EMBL/GenBank/DDBJ whole genome shotgun (WGS) entry which is preliminary data.</text>
</comment>
<dbReference type="PRINTS" id="PR00039">
    <property type="entry name" value="HTHLYSR"/>
</dbReference>
<dbReference type="InterPro" id="IPR000847">
    <property type="entry name" value="LysR_HTH_N"/>
</dbReference>
<dbReference type="GO" id="GO:0003700">
    <property type="term" value="F:DNA-binding transcription factor activity"/>
    <property type="evidence" value="ECO:0007669"/>
    <property type="project" value="InterPro"/>
</dbReference>
<name>A0A975WFD6_9RHOB</name>
<dbReference type="FunFam" id="1.10.10.10:FF:000001">
    <property type="entry name" value="LysR family transcriptional regulator"/>
    <property type="match status" value="1"/>
</dbReference>
<dbReference type="InterPro" id="IPR036390">
    <property type="entry name" value="WH_DNA-bd_sf"/>
</dbReference>
<evidence type="ECO:0000259" key="5">
    <source>
        <dbReference type="PROSITE" id="PS50931"/>
    </source>
</evidence>
<evidence type="ECO:0000313" key="6">
    <source>
        <dbReference type="EMBL" id="SEK10970.1"/>
    </source>
</evidence>
<dbReference type="EMBL" id="FNYY01000035">
    <property type="protein sequence ID" value="SEK10970.1"/>
    <property type="molecule type" value="Genomic_DNA"/>
</dbReference>
<gene>
    <name evidence="6" type="ORF">SAMN04487940_1352</name>
</gene>
<dbReference type="Pfam" id="PF00126">
    <property type="entry name" value="HTH_1"/>
    <property type="match status" value="1"/>
</dbReference>
<dbReference type="GO" id="GO:0005829">
    <property type="term" value="C:cytosol"/>
    <property type="evidence" value="ECO:0007669"/>
    <property type="project" value="TreeGrafter"/>
</dbReference>
<dbReference type="SUPFAM" id="SSF53850">
    <property type="entry name" value="Periplasmic binding protein-like II"/>
    <property type="match status" value="1"/>
</dbReference>
<proteinExistence type="inferred from homology"/>
<dbReference type="InterPro" id="IPR036388">
    <property type="entry name" value="WH-like_DNA-bd_sf"/>
</dbReference>
<dbReference type="Gene3D" id="3.40.190.290">
    <property type="match status" value="1"/>
</dbReference>
<dbReference type="AlphaFoldDB" id="A0A975WFD6"/>
<dbReference type="GO" id="GO:0003677">
    <property type="term" value="F:DNA binding"/>
    <property type="evidence" value="ECO:0007669"/>
    <property type="project" value="UniProtKB-KW"/>
</dbReference>
<dbReference type="Proteomes" id="UP000182932">
    <property type="component" value="Unassembled WGS sequence"/>
</dbReference>
<evidence type="ECO:0000256" key="2">
    <source>
        <dbReference type="ARBA" id="ARBA00023015"/>
    </source>
</evidence>
<reference evidence="6 7" key="1">
    <citation type="submission" date="2016-10" db="EMBL/GenBank/DDBJ databases">
        <authorList>
            <person name="Varghese N."/>
            <person name="Submissions S."/>
        </authorList>
    </citation>
    <scope>NUCLEOTIDE SEQUENCE [LARGE SCALE GENOMIC DNA]</scope>
    <source>
        <strain evidence="6 7">FF3</strain>
    </source>
</reference>
<organism evidence="6 7">
    <name type="scientific">Marinovum algicola</name>
    <dbReference type="NCBI Taxonomy" id="42444"/>
    <lineage>
        <taxon>Bacteria</taxon>
        <taxon>Pseudomonadati</taxon>
        <taxon>Pseudomonadota</taxon>
        <taxon>Alphaproteobacteria</taxon>
        <taxon>Rhodobacterales</taxon>
        <taxon>Roseobacteraceae</taxon>
        <taxon>Marinovum</taxon>
    </lineage>
</organism>
<dbReference type="SUPFAM" id="SSF46785">
    <property type="entry name" value="Winged helix' DNA-binding domain"/>
    <property type="match status" value="1"/>
</dbReference>
<feature type="domain" description="HTH lysR-type" evidence="5">
    <location>
        <begin position="1"/>
        <end position="50"/>
    </location>
</feature>
<keyword evidence="3" id="KW-0238">DNA-binding</keyword>
<evidence type="ECO:0000256" key="3">
    <source>
        <dbReference type="ARBA" id="ARBA00023125"/>
    </source>
</evidence>
<evidence type="ECO:0000313" key="7">
    <source>
        <dbReference type="Proteomes" id="UP000182932"/>
    </source>
</evidence>
<dbReference type="PANTHER" id="PTHR30419">
    <property type="entry name" value="HTH-TYPE TRANSCRIPTIONAL REGULATOR YBHD"/>
    <property type="match status" value="1"/>
</dbReference>
<keyword evidence="2" id="KW-0805">Transcription regulation</keyword>
<dbReference type="Gene3D" id="1.10.10.10">
    <property type="entry name" value="Winged helix-like DNA-binding domain superfamily/Winged helix DNA-binding domain"/>
    <property type="match status" value="1"/>
</dbReference>
<evidence type="ECO:0000256" key="1">
    <source>
        <dbReference type="ARBA" id="ARBA00009437"/>
    </source>
</evidence>
<dbReference type="InterPro" id="IPR050950">
    <property type="entry name" value="HTH-type_LysR_regulators"/>
</dbReference>
<protein>
    <submittedName>
        <fullName evidence="6">LysR family transcriptional regulator, nitrogen assimilation regulatory protein</fullName>
    </submittedName>
</protein>
<dbReference type="InterPro" id="IPR005119">
    <property type="entry name" value="LysR_subst-bd"/>
</dbReference>
<evidence type="ECO:0000256" key="4">
    <source>
        <dbReference type="ARBA" id="ARBA00023163"/>
    </source>
</evidence>
<dbReference type="PROSITE" id="PS50931">
    <property type="entry name" value="HTH_LYSR"/>
    <property type="match status" value="1"/>
</dbReference>
<sequence length="292" mass="32052">MIAVSENGSFSQAARVLGVAQPALSQQIQAIEAELSVELFHRATRGVMPTTAGLALIEHAYSILDKVELARRELSGLTQVVSGDVEIVLTHAIADRIVPKLVEVLYTRHPDVTLKIRQAASRTALSALANGDFDMGIVPSDDSIQNVNARTFVIQNYCLVQAGAGALQRSVDTFEQISLREAAKYALVLLRRGDPFRERLEQEARRQSIHYTVKYETSSLLTMHGIVEAGLAGAIIPWTSVRDKVMLGRMTAKEICDPQISLEYLVAWPKQRPLSRAATCVADILSEISEVF</sequence>
<keyword evidence="4" id="KW-0804">Transcription</keyword>
<comment type="similarity">
    <text evidence="1">Belongs to the LysR transcriptional regulatory family.</text>
</comment>
<keyword evidence="7" id="KW-1185">Reference proteome</keyword>